<dbReference type="AlphaFoldDB" id="A0A0D0D296"/>
<dbReference type="Proteomes" id="UP000054538">
    <property type="component" value="Unassembled WGS sequence"/>
</dbReference>
<keyword evidence="1" id="KW-1133">Transmembrane helix</keyword>
<dbReference type="OrthoDB" id="2666774at2759"/>
<sequence length="276" mass="30633">CEPSLPLSPNVEFHNLPRMSDSPMEQEMLDHGTVSVEDLDIMTFGSDLPNLSPNFHGPEALLAAVDHFTAYNEGTLFGAWPLTVYKAHHHLPVDPKECAMQHEVTRLLDEVHQEETYSAEVDQAVDDQADLDESLNDVGDVLEDDAICLGSSEHEDHPDPFMVEETFHSDDHDTPPHLLTVYTLVSWIHLQFHLPRVACNTILAILTCILVLLSPTIATPFITLQSSNRVLGVNKLICLLPVCPSCCNVFPPSGSLHTQDTCTLCDVPLFQLEHTK</sequence>
<protein>
    <submittedName>
        <fullName evidence="2">Uncharacterized protein</fullName>
    </submittedName>
</protein>
<dbReference type="HOGENOM" id="CLU_050567_0_0_1"/>
<gene>
    <name evidence="2" type="ORF">PAXRUDRAFT_154345</name>
</gene>
<feature type="transmembrane region" description="Helical" evidence="1">
    <location>
        <begin position="202"/>
        <end position="224"/>
    </location>
</feature>
<organism evidence="2 3">
    <name type="scientific">Paxillus rubicundulus Ve08.2h10</name>
    <dbReference type="NCBI Taxonomy" id="930991"/>
    <lineage>
        <taxon>Eukaryota</taxon>
        <taxon>Fungi</taxon>
        <taxon>Dikarya</taxon>
        <taxon>Basidiomycota</taxon>
        <taxon>Agaricomycotina</taxon>
        <taxon>Agaricomycetes</taxon>
        <taxon>Agaricomycetidae</taxon>
        <taxon>Boletales</taxon>
        <taxon>Paxilineae</taxon>
        <taxon>Paxillaceae</taxon>
        <taxon>Paxillus</taxon>
    </lineage>
</organism>
<proteinExistence type="predicted"/>
<keyword evidence="1" id="KW-0472">Membrane</keyword>
<feature type="non-terminal residue" evidence="2">
    <location>
        <position position="1"/>
    </location>
</feature>
<accession>A0A0D0D296</accession>
<reference evidence="3" key="2">
    <citation type="submission" date="2015-01" db="EMBL/GenBank/DDBJ databases">
        <title>Evolutionary Origins and Diversification of the Mycorrhizal Mutualists.</title>
        <authorList>
            <consortium name="DOE Joint Genome Institute"/>
            <consortium name="Mycorrhizal Genomics Consortium"/>
            <person name="Kohler A."/>
            <person name="Kuo A."/>
            <person name="Nagy L.G."/>
            <person name="Floudas D."/>
            <person name="Copeland A."/>
            <person name="Barry K.W."/>
            <person name="Cichocki N."/>
            <person name="Veneault-Fourrey C."/>
            <person name="LaButti K."/>
            <person name="Lindquist E.A."/>
            <person name="Lipzen A."/>
            <person name="Lundell T."/>
            <person name="Morin E."/>
            <person name="Murat C."/>
            <person name="Riley R."/>
            <person name="Ohm R."/>
            <person name="Sun H."/>
            <person name="Tunlid A."/>
            <person name="Henrissat B."/>
            <person name="Grigoriev I.V."/>
            <person name="Hibbett D.S."/>
            <person name="Martin F."/>
        </authorList>
    </citation>
    <scope>NUCLEOTIDE SEQUENCE [LARGE SCALE GENOMIC DNA]</scope>
    <source>
        <strain evidence="3">Ve08.2h10</strain>
    </source>
</reference>
<evidence type="ECO:0000313" key="3">
    <source>
        <dbReference type="Proteomes" id="UP000054538"/>
    </source>
</evidence>
<evidence type="ECO:0000313" key="2">
    <source>
        <dbReference type="EMBL" id="KIK82183.1"/>
    </source>
</evidence>
<keyword evidence="1" id="KW-0812">Transmembrane</keyword>
<reference evidence="2 3" key="1">
    <citation type="submission" date="2014-04" db="EMBL/GenBank/DDBJ databases">
        <authorList>
            <consortium name="DOE Joint Genome Institute"/>
            <person name="Kuo A."/>
            <person name="Kohler A."/>
            <person name="Jargeat P."/>
            <person name="Nagy L.G."/>
            <person name="Floudas D."/>
            <person name="Copeland A."/>
            <person name="Barry K.W."/>
            <person name="Cichocki N."/>
            <person name="Veneault-Fourrey C."/>
            <person name="LaButti K."/>
            <person name="Lindquist E.A."/>
            <person name="Lipzen A."/>
            <person name="Lundell T."/>
            <person name="Morin E."/>
            <person name="Murat C."/>
            <person name="Sun H."/>
            <person name="Tunlid A."/>
            <person name="Henrissat B."/>
            <person name="Grigoriev I.V."/>
            <person name="Hibbett D.S."/>
            <person name="Martin F."/>
            <person name="Nordberg H.P."/>
            <person name="Cantor M.N."/>
            <person name="Hua S.X."/>
        </authorList>
    </citation>
    <scope>NUCLEOTIDE SEQUENCE [LARGE SCALE GENOMIC DNA]</scope>
    <source>
        <strain evidence="2 3">Ve08.2h10</strain>
    </source>
</reference>
<evidence type="ECO:0000256" key="1">
    <source>
        <dbReference type="SAM" id="Phobius"/>
    </source>
</evidence>
<dbReference type="InParanoid" id="A0A0D0D296"/>
<dbReference type="EMBL" id="KN825665">
    <property type="protein sequence ID" value="KIK82183.1"/>
    <property type="molecule type" value="Genomic_DNA"/>
</dbReference>
<name>A0A0D0D296_9AGAM</name>
<keyword evidence="3" id="KW-1185">Reference proteome</keyword>